<accession>D8SHF7</accession>
<evidence type="ECO:0000256" key="1">
    <source>
        <dbReference type="SAM" id="MobiDB-lite"/>
    </source>
</evidence>
<protein>
    <submittedName>
        <fullName evidence="3">Uncharacterized protein</fullName>
    </submittedName>
</protein>
<organism evidence="4">
    <name type="scientific">Selaginella moellendorffii</name>
    <name type="common">Spikemoss</name>
    <dbReference type="NCBI Taxonomy" id="88036"/>
    <lineage>
        <taxon>Eukaryota</taxon>
        <taxon>Viridiplantae</taxon>
        <taxon>Streptophyta</taxon>
        <taxon>Embryophyta</taxon>
        <taxon>Tracheophyta</taxon>
        <taxon>Lycopodiopsida</taxon>
        <taxon>Selaginellales</taxon>
        <taxon>Selaginellaceae</taxon>
        <taxon>Selaginella</taxon>
    </lineage>
</organism>
<dbReference type="Gramene" id="EFJ16103">
    <property type="protein sequence ID" value="EFJ16103"/>
    <property type="gene ID" value="SELMODRAFT_117066"/>
</dbReference>
<name>D8SHF7_SELML</name>
<evidence type="ECO:0000313" key="4">
    <source>
        <dbReference type="Proteomes" id="UP000001514"/>
    </source>
</evidence>
<dbReference type="eggNOG" id="ENOG502S4DI">
    <property type="taxonomic scope" value="Eukaryota"/>
</dbReference>
<dbReference type="KEGG" id="smo:SELMODRAFT_117066"/>
<feature type="region of interest" description="Disordered" evidence="1">
    <location>
        <begin position="58"/>
        <end position="92"/>
    </location>
</feature>
<dbReference type="EMBL" id="GL377678">
    <property type="protein sequence ID" value="EFJ08002.1"/>
    <property type="molecule type" value="Genomic_DNA"/>
</dbReference>
<feature type="compositionally biased region" description="Basic and acidic residues" evidence="1">
    <location>
        <begin position="61"/>
        <end position="71"/>
    </location>
</feature>
<dbReference type="PANTHER" id="PTHR35691">
    <property type="entry name" value="EXPRESSED PROTEIN"/>
    <property type="match status" value="1"/>
</dbReference>
<proteinExistence type="predicted"/>
<sequence>WLFSVVGALAAIPVGMKRKSLAPLLIYGTTGTMLDIIFGIEEHEKKRQDWMKEYIAQHGSRRADGDSRENWEDPSSGFGQEPDPWIEAKRKN</sequence>
<dbReference type="Gramene" id="EFJ08002">
    <property type="protein sequence ID" value="EFJ08002"/>
    <property type="gene ID" value="SELMODRAFT_132759"/>
</dbReference>
<dbReference type="Proteomes" id="UP000001514">
    <property type="component" value="Unassembled WGS sequence"/>
</dbReference>
<reference evidence="3 4" key="1">
    <citation type="journal article" date="2011" name="Science">
        <title>The Selaginella genome identifies genetic changes associated with the evolution of vascular plants.</title>
        <authorList>
            <person name="Banks J.A."/>
            <person name="Nishiyama T."/>
            <person name="Hasebe M."/>
            <person name="Bowman J.L."/>
            <person name="Gribskov M."/>
            <person name="dePamphilis C."/>
            <person name="Albert V.A."/>
            <person name="Aono N."/>
            <person name="Aoyama T."/>
            <person name="Ambrose B.A."/>
            <person name="Ashton N.W."/>
            <person name="Axtell M.J."/>
            <person name="Barker E."/>
            <person name="Barker M.S."/>
            <person name="Bennetzen J.L."/>
            <person name="Bonawitz N.D."/>
            <person name="Chapple C."/>
            <person name="Cheng C."/>
            <person name="Correa L.G."/>
            <person name="Dacre M."/>
            <person name="DeBarry J."/>
            <person name="Dreyer I."/>
            <person name="Elias M."/>
            <person name="Engstrom E.M."/>
            <person name="Estelle M."/>
            <person name="Feng L."/>
            <person name="Finet C."/>
            <person name="Floyd S.K."/>
            <person name="Frommer W.B."/>
            <person name="Fujita T."/>
            <person name="Gramzow L."/>
            <person name="Gutensohn M."/>
            <person name="Harholt J."/>
            <person name="Hattori M."/>
            <person name="Heyl A."/>
            <person name="Hirai T."/>
            <person name="Hiwatashi Y."/>
            <person name="Ishikawa M."/>
            <person name="Iwata M."/>
            <person name="Karol K.G."/>
            <person name="Koehler B."/>
            <person name="Kolukisaoglu U."/>
            <person name="Kubo M."/>
            <person name="Kurata T."/>
            <person name="Lalonde S."/>
            <person name="Li K."/>
            <person name="Li Y."/>
            <person name="Litt A."/>
            <person name="Lyons E."/>
            <person name="Manning G."/>
            <person name="Maruyama T."/>
            <person name="Michael T.P."/>
            <person name="Mikami K."/>
            <person name="Miyazaki S."/>
            <person name="Morinaga S."/>
            <person name="Murata T."/>
            <person name="Mueller-Roeber B."/>
            <person name="Nelson D.R."/>
            <person name="Obara M."/>
            <person name="Oguri Y."/>
            <person name="Olmstead R.G."/>
            <person name="Onodera N."/>
            <person name="Petersen B.L."/>
            <person name="Pils B."/>
            <person name="Prigge M."/>
            <person name="Rensing S.A."/>
            <person name="Riano-Pachon D.M."/>
            <person name="Roberts A.W."/>
            <person name="Sato Y."/>
            <person name="Scheller H.V."/>
            <person name="Schulz B."/>
            <person name="Schulz C."/>
            <person name="Shakirov E.V."/>
            <person name="Shibagaki N."/>
            <person name="Shinohara N."/>
            <person name="Shippen D.E."/>
            <person name="Soerensen I."/>
            <person name="Sotooka R."/>
            <person name="Sugimoto N."/>
            <person name="Sugita M."/>
            <person name="Sumikawa N."/>
            <person name="Tanurdzic M."/>
            <person name="Theissen G."/>
            <person name="Ulvskov P."/>
            <person name="Wakazuki S."/>
            <person name="Weng J.K."/>
            <person name="Willats W.W."/>
            <person name="Wipf D."/>
            <person name="Wolf P.G."/>
            <person name="Yang L."/>
            <person name="Zimmer A.D."/>
            <person name="Zhu Q."/>
            <person name="Mitros T."/>
            <person name="Hellsten U."/>
            <person name="Loque D."/>
            <person name="Otillar R."/>
            <person name="Salamov A."/>
            <person name="Schmutz J."/>
            <person name="Shapiro H."/>
            <person name="Lindquist E."/>
            <person name="Lucas S."/>
            <person name="Rokhsar D."/>
            <person name="Grigoriev I.V."/>
        </authorList>
    </citation>
    <scope>NUCLEOTIDE SEQUENCE [LARGE SCALE GENOMIC DNA]</scope>
</reference>
<feature type="non-terminal residue" evidence="3">
    <location>
        <position position="1"/>
    </location>
</feature>
<dbReference type="HOGENOM" id="CLU_2419610_0_0_1"/>
<gene>
    <name evidence="3" type="ORF">SELMODRAFT_117066</name>
    <name evidence="2" type="ORF">SELMODRAFT_132759</name>
</gene>
<dbReference type="AlphaFoldDB" id="D8SHF7"/>
<dbReference type="KEGG" id="smo:SELMODRAFT_132759"/>
<dbReference type="EMBL" id="GL377620">
    <property type="protein sequence ID" value="EFJ16103.1"/>
    <property type="molecule type" value="Genomic_DNA"/>
</dbReference>
<dbReference type="InParanoid" id="D8SHF7"/>
<dbReference type="OrthoDB" id="508902at2759"/>
<evidence type="ECO:0000313" key="3">
    <source>
        <dbReference type="EMBL" id="EFJ16103.1"/>
    </source>
</evidence>
<evidence type="ECO:0000313" key="2">
    <source>
        <dbReference type="EMBL" id="EFJ08002.1"/>
    </source>
</evidence>
<dbReference type="FunCoup" id="D8SHF7">
    <property type="interactions" value="1528"/>
</dbReference>
<keyword evidence="4" id="KW-1185">Reference proteome</keyword>
<dbReference type="PANTHER" id="PTHR35691:SF1">
    <property type="entry name" value="EXPRESSED PROTEIN"/>
    <property type="match status" value="1"/>
</dbReference>
<dbReference type="STRING" id="88036.D8SHF7"/>